<keyword evidence="2" id="KW-0472">Membrane</keyword>
<dbReference type="PANTHER" id="PTHR16861">
    <property type="entry name" value="GLYCOPROTEIN 38"/>
    <property type="match status" value="1"/>
</dbReference>
<accession>A0A9Q9ALQ5</accession>
<dbReference type="EMBL" id="CP099420">
    <property type="protein sequence ID" value="USW51757.1"/>
    <property type="molecule type" value="Genomic_DNA"/>
</dbReference>
<gene>
    <name evidence="3" type="ORF">Slin15195_G050760</name>
</gene>
<reference evidence="3" key="1">
    <citation type="submission" date="2022-06" db="EMBL/GenBank/DDBJ databases">
        <title>Complete genome sequences of two strains of the flax pathogen Septoria linicola.</title>
        <authorList>
            <person name="Lapalu N."/>
            <person name="Simon A."/>
            <person name="Demenou B."/>
            <person name="Paumier D."/>
            <person name="Guillot M.-P."/>
            <person name="Gout L."/>
            <person name="Valade R."/>
        </authorList>
    </citation>
    <scope>NUCLEOTIDE SEQUENCE</scope>
    <source>
        <strain evidence="3">SE15195</strain>
    </source>
</reference>
<evidence type="ECO:0000313" key="4">
    <source>
        <dbReference type="Proteomes" id="UP001056384"/>
    </source>
</evidence>
<feature type="compositionally biased region" description="Polar residues" evidence="1">
    <location>
        <begin position="1"/>
        <end position="18"/>
    </location>
</feature>
<evidence type="ECO:0000313" key="3">
    <source>
        <dbReference type="EMBL" id="USW51757.1"/>
    </source>
</evidence>
<keyword evidence="4" id="KW-1185">Reference proteome</keyword>
<feature type="transmembrane region" description="Helical" evidence="2">
    <location>
        <begin position="219"/>
        <end position="242"/>
    </location>
</feature>
<dbReference type="AlphaFoldDB" id="A0A9Q9ALQ5"/>
<evidence type="ECO:0000256" key="2">
    <source>
        <dbReference type="SAM" id="Phobius"/>
    </source>
</evidence>
<name>A0A9Q9ALQ5_9PEZI</name>
<protein>
    <submittedName>
        <fullName evidence="3">Uncharacterized protein</fullName>
    </submittedName>
</protein>
<keyword evidence="2" id="KW-1133">Transmembrane helix</keyword>
<dbReference type="Proteomes" id="UP001056384">
    <property type="component" value="Chromosome 3"/>
</dbReference>
<feature type="region of interest" description="Disordered" evidence="1">
    <location>
        <begin position="1"/>
        <end position="20"/>
    </location>
</feature>
<organism evidence="3 4">
    <name type="scientific">Septoria linicola</name>
    <dbReference type="NCBI Taxonomy" id="215465"/>
    <lineage>
        <taxon>Eukaryota</taxon>
        <taxon>Fungi</taxon>
        <taxon>Dikarya</taxon>
        <taxon>Ascomycota</taxon>
        <taxon>Pezizomycotina</taxon>
        <taxon>Dothideomycetes</taxon>
        <taxon>Dothideomycetidae</taxon>
        <taxon>Mycosphaerellales</taxon>
        <taxon>Mycosphaerellaceae</taxon>
        <taxon>Septoria</taxon>
    </lineage>
</organism>
<keyword evidence="2" id="KW-0812">Transmembrane</keyword>
<evidence type="ECO:0000256" key="1">
    <source>
        <dbReference type="SAM" id="MobiDB-lite"/>
    </source>
</evidence>
<feature type="compositionally biased region" description="Basic and acidic residues" evidence="1">
    <location>
        <begin position="276"/>
        <end position="292"/>
    </location>
</feature>
<sequence length="318" mass="33143">MTSTIAPSTTGTASQSEDLTALTTTFTPPARCTEVASMFTMLSSPGYEIWANEPMPVSSSTVSSCYPSQWIAAYDTAKSGSSSVPAMSPLVCPLSWNTVMTAPGNYIACCPPNFSRADPKTTVDGYRPFYGGTCYSDVPSGSGVRVTQYNNASISATITFTASTDGAQVYAHPIDGYALQQAQQTIFVSADATAAASASATPATTSASPLKESSLSGGAIAGVVIGVVAGVALFAALLFFILRRRRASPQAPRSFSELGADEEGRKEMETVTSHEVQGDVKPIAEVESKPVRAELPSPTREPVELDAEGGYGGRDRKG</sequence>
<proteinExistence type="predicted"/>
<feature type="region of interest" description="Disordered" evidence="1">
    <location>
        <begin position="251"/>
        <end position="318"/>
    </location>
</feature>
<dbReference type="PANTHER" id="PTHR16861:SF4">
    <property type="entry name" value="SH3 DOMAIN PROTEIN (AFU_ORTHOLOGUE AFUA_1G13610)"/>
    <property type="match status" value="1"/>
</dbReference>